<dbReference type="GO" id="GO:0030288">
    <property type="term" value="C:outer membrane-bounded periplasmic space"/>
    <property type="evidence" value="ECO:0007669"/>
    <property type="project" value="InterPro"/>
</dbReference>
<feature type="compositionally biased region" description="Basic and acidic residues" evidence="11">
    <location>
        <begin position="119"/>
        <end position="133"/>
    </location>
</feature>
<feature type="domain" description="TonB C-terminal" evidence="12">
    <location>
        <begin position="182"/>
        <end position="270"/>
    </location>
</feature>
<evidence type="ECO:0000256" key="9">
    <source>
        <dbReference type="ARBA" id="ARBA00023136"/>
    </source>
</evidence>
<dbReference type="InterPro" id="IPR037682">
    <property type="entry name" value="TonB_C"/>
</dbReference>
<dbReference type="EMBL" id="VTUW01000007">
    <property type="protein sequence ID" value="KAA1193808.1"/>
    <property type="molecule type" value="Genomic_DNA"/>
</dbReference>
<feature type="region of interest" description="Disordered" evidence="11">
    <location>
        <begin position="55"/>
        <end position="179"/>
    </location>
</feature>
<dbReference type="GO" id="GO:0031992">
    <property type="term" value="F:energy transducer activity"/>
    <property type="evidence" value="ECO:0007669"/>
    <property type="project" value="InterPro"/>
</dbReference>
<keyword evidence="6 10" id="KW-0812">Transmembrane</keyword>
<keyword evidence="5 10" id="KW-0997">Cell inner membrane</keyword>
<keyword evidence="15" id="KW-1185">Reference proteome</keyword>
<dbReference type="OrthoDB" id="9115347at2"/>
<keyword evidence="9 10" id="KW-0472">Membrane</keyword>
<dbReference type="GO" id="GO:0015031">
    <property type="term" value="P:protein transport"/>
    <property type="evidence" value="ECO:0007669"/>
    <property type="project" value="UniProtKB-UniRule"/>
</dbReference>
<evidence type="ECO:0000256" key="11">
    <source>
        <dbReference type="SAM" id="MobiDB-lite"/>
    </source>
</evidence>
<dbReference type="NCBIfam" id="TIGR01352">
    <property type="entry name" value="tonB_Cterm"/>
    <property type="match status" value="1"/>
</dbReference>
<comment type="function">
    <text evidence="10">Interacts with outer membrane receptor proteins that carry out high-affinity binding and energy dependent uptake into the periplasmic space of specific substrates. It could act to transduce energy from the cytoplasmic membrane to specific energy-requiring processes in the outer membrane, resulting in the release into the periplasm of ligands bound by these outer membrane proteins.</text>
</comment>
<evidence type="ECO:0000256" key="3">
    <source>
        <dbReference type="ARBA" id="ARBA00022448"/>
    </source>
</evidence>
<comment type="similarity">
    <text evidence="2 10">Belongs to the TonB family.</text>
</comment>
<dbReference type="STRING" id="880156.AM629_00520"/>
<evidence type="ECO:0000256" key="4">
    <source>
        <dbReference type="ARBA" id="ARBA00022475"/>
    </source>
</evidence>
<comment type="subcellular location">
    <subcellularLocation>
        <location evidence="1 10">Cell inner membrane</location>
        <topology evidence="1 10">Single-pass membrane protein</topology>
        <orientation evidence="1 10">Periplasmic side</orientation>
    </subcellularLocation>
</comment>
<feature type="compositionally biased region" description="Polar residues" evidence="11">
    <location>
        <begin position="158"/>
        <end position="171"/>
    </location>
</feature>
<sequence length="270" mass="29811">MVKNRLYIGLVVSLLLHAGVAVFMAWHLLQDDSANNQSVNSPIISMSIEMVAPTAPAEQKQSIEPEPIPPPRSPEIVVEESPLEAKIALNKPVDRPRKRQPLEEHTDTKPRNKPQPQKKPVEDRQPKLAERESQPTTEQNQTVQTADHSQAAGKDVADSQTGARQATTSQPMIGLGSDDLQGYQSALRREIEKHKRYPRRAKKMKQQGTVQVRFSLLDSGDLTNPQLVQSSGADELDRAALAAIQQARSVGVKPPGLPRDITLAIEFNLK</sequence>
<reference evidence="13 16" key="2">
    <citation type="submission" date="2019-09" db="EMBL/GenBank/DDBJ databases">
        <title>Whole genome sequence of Photorhabdus heterorhabditis strain ETL (Enterobacteriales: Enterobacteriaceae) a bacterial symbiont of Heterorhabditis zealandica strain ETL (Rhabditida: Heterorhabditidae).</title>
        <authorList>
            <person name="Lulamba T.E."/>
            <person name="Serepa-Dlamini M.H."/>
        </authorList>
    </citation>
    <scope>NUCLEOTIDE SEQUENCE [LARGE SCALE GENOMIC DNA]</scope>
    <source>
        <strain evidence="13 16">ETL</strain>
    </source>
</reference>
<evidence type="ECO:0000256" key="7">
    <source>
        <dbReference type="ARBA" id="ARBA00022927"/>
    </source>
</evidence>
<keyword evidence="7 10" id="KW-0653">Protein transport</keyword>
<keyword evidence="4 10" id="KW-1003">Cell membrane</keyword>
<gene>
    <name evidence="14" type="ORF">AM629_00520</name>
    <name evidence="13" type="ORF">F0L16_05975</name>
</gene>
<evidence type="ECO:0000256" key="8">
    <source>
        <dbReference type="ARBA" id="ARBA00022989"/>
    </source>
</evidence>
<comment type="caution">
    <text evidence="13">The sequence shown here is derived from an EMBL/GenBank/DDBJ whole genome shotgun (WGS) entry which is preliminary data.</text>
</comment>
<keyword evidence="3 10" id="KW-0813">Transport</keyword>
<evidence type="ECO:0000256" key="10">
    <source>
        <dbReference type="RuleBase" id="RU362123"/>
    </source>
</evidence>
<proteinExistence type="inferred from homology"/>
<evidence type="ECO:0000313" key="15">
    <source>
        <dbReference type="Proteomes" id="UP000037727"/>
    </source>
</evidence>
<dbReference type="PANTHER" id="PTHR33446:SF2">
    <property type="entry name" value="PROTEIN TONB"/>
    <property type="match status" value="1"/>
</dbReference>
<evidence type="ECO:0000256" key="2">
    <source>
        <dbReference type="ARBA" id="ARBA00006555"/>
    </source>
</evidence>
<reference evidence="14 15" key="1">
    <citation type="submission" date="2015-09" db="EMBL/GenBank/DDBJ databases">
        <title>Draft genome sequence and assembly of Photorhabdus sp. VMG, a bacterial symbiont associated with Heterorhabditis zealandica.</title>
        <authorList>
            <person name="Naidoo S."/>
            <person name="Featherston J."/>
            <person name="Mothupi B."/>
            <person name="Gray V.M."/>
        </authorList>
    </citation>
    <scope>NUCLEOTIDE SEQUENCE [LARGE SCALE GENOMIC DNA]</scope>
    <source>
        <strain evidence="14 15">VMG</strain>
    </source>
</reference>
<evidence type="ECO:0000259" key="12">
    <source>
        <dbReference type="PROSITE" id="PS52015"/>
    </source>
</evidence>
<dbReference type="SUPFAM" id="SSF74653">
    <property type="entry name" value="TolA/TonB C-terminal domain"/>
    <property type="match status" value="1"/>
</dbReference>
<organism evidence="13 16">
    <name type="scientific">Photorhabdus heterorhabditis</name>
    <dbReference type="NCBI Taxonomy" id="880156"/>
    <lineage>
        <taxon>Bacteria</taxon>
        <taxon>Pseudomonadati</taxon>
        <taxon>Pseudomonadota</taxon>
        <taxon>Gammaproteobacteria</taxon>
        <taxon>Enterobacterales</taxon>
        <taxon>Morganellaceae</taxon>
        <taxon>Photorhabdus</taxon>
    </lineage>
</organism>
<evidence type="ECO:0000313" key="16">
    <source>
        <dbReference type="Proteomes" id="UP000322184"/>
    </source>
</evidence>
<evidence type="ECO:0000256" key="5">
    <source>
        <dbReference type="ARBA" id="ARBA00022519"/>
    </source>
</evidence>
<dbReference type="GO" id="GO:0055085">
    <property type="term" value="P:transmembrane transport"/>
    <property type="evidence" value="ECO:0007669"/>
    <property type="project" value="InterPro"/>
</dbReference>
<feature type="compositionally biased region" description="Polar residues" evidence="11">
    <location>
        <begin position="134"/>
        <end position="148"/>
    </location>
</feature>
<dbReference type="AlphaFoldDB" id="A0A5B0X5H0"/>
<dbReference type="InterPro" id="IPR051045">
    <property type="entry name" value="TonB-dependent_transducer"/>
</dbReference>
<dbReference type="Gene3D" id="3.30.1150.10">
    <property type="match status" value="1"/>
</dbReference>
<feature type="transmembrane region" description="Helical" evidence="10">
    <location>
        <begin position="7"/>
        <end position="29"/>
    </location>
</feature>
<dbReference type="Proteomes" id="UP000037727">
    <property type="component" value="Unassembled WGS sequence"/>
</dbReference>
<evidence type="ECO:0000256" key="1">
    <source>
        <dbReference type="ARBA" id="ARBA00004383"/>
    </source>
</evidence>
<accession>A0A5B0X5H0</accession>
<keyword evidence="10" id="KW-0735">Signal-anchor</keyword>
<dbReference type="GO" id="GO:0098797">
    <property type="term" value="C:plasma membrane protein complex"/>
    <property type="evidence" value="ECO:0007669"/>
    <property type="project" value="TreeGrafter"/>
</dbReference>
<keyword evidence="8 10" id="KW-1133">Transmembrane helix</keyword>
<dbReference type="PANTHER" id="PTHR33446">
    <property type="entry name" value="PROTEIN TONB-RELATED"/>
    <property type="match status" value="1"/>
</dbReference>
<dbReference type="PROSITE" id="PS52015">
    <property type="entry name" value="TONB_CTD"/>
    <property type="match status" value="1"/>
</dbReference>
<dbReference type="GO" id="GO:0015891">
    <property type="term" value="P:siderophore transport"/>
    <property type="evidence" value="ECO:0007669"/>
    <property type="project" value="InterPro"/>
</dbReference>
<name>A0A5B0X5H0_9GAMM</name>
<evidence type="ECO:0000313" key="14">
    <source>
        <dbReference type="EMBL" id="KOY63961.1"/>
    </source>
</evidence>
<dbReference type="InterPro" id="IPR006260">
    <property type="entry name" value="TonB/TolA_C"/>
</dbReference>
<dbReference type="PRINTS" id="PR01374">
    <property type="entry name" value="TONBPROTEIN"/>
</dbReference>
<feature type="compositionally biased region" description="Basic and acidic residues" evidence="11">
    <location>
        <begin position="92"/>
        <end position="110"/>
    </location>
</feature>
<evidence type="ECO:0000256" key="6">
    <source>
        <dbReference type="ARBA" id="ARBA00022692"/>
    </source>
</evidence>
<dbReference type="Proteomes" id="UP000322184">
    <property type="component" value="Unassembled WGS sequence"/>
</dbReference>
<protein>
    <recommendedName>
        <fullName evidence="10">Protein TonB</fullName>
    </recommendedName>
</protein>
<dbReference type="Pfam" id="PF03544">
    <property type="entry name" value="TonB_C"/>
    <property type="match status" value="1"/>
</dbReference>
<dbReference type="EMBL" id="LJCS01000001">
    <property type="protein sequence ID" value="KOY63961.1"/>
    <property type="molecule type" value="Genomic_DNA"/>
</dbReference>
<dbReference type="RefSeq" id="WP_054475145.1">
    <property type="nucleotide sequence ID" value="NZ_CAWMRL010000001.1"/>
</dbReference>
<dbReference type="InterPro" id="IPR003538">
    <property type="entry name" value="TonB"/>
</dbReference>
<evidence type="ECO:0000313" key="13">
    <source>
        <dbReference type="EMBL" id="KAA1193808.1"/>
    </source>
</evidence>